<name>A0A844B2N0_9BURK</name>
<organism evidence="2 3">
    <name type="scientific">Caenimonas koreensis DSM 17982</name>
    <dbReference type="NCBI Taxonomy" id="1121255"/>
    <lineage>
        <taxon>Bacteria</taxon>
        <taxon>Pseudomonadati</taxon>
        <taxon>Pseudomonadota</taxon>
        <taxon>Betaproteobacteria</taxon>
        <taxon>Burkholderiales</taxon>
        <taxon>Comamonadaceae</taxon>
        <taxon>Caenimonas</taxon>
    </lineage>
</organism>
<keyword evidence="1" id="KW-1133">Transmembrane helix</keyword>
<dbReference type="PANTHER" id="PTHR42941:SF1">
    <property type="entry name" value="SLL1037 PROTEIN"/>
    <property type="match status" value="1"/>
</dbReference>
<evidence type="ECO:0008006" key="4">
    <source>
        <dbReference type="Google" id="ProtNLM"/>
    </source>
</evidence>
<dbReference type="InterPro" id="IPR011852">
    <property type="entry name" value="TRAP_TAXI"/>
</dbReference>
<protein>
    <recommendedName>
        <fullName evidence="4">TRAP transporter solute receptor, TAXI family</fullName>
    </recommendedName>
</protein>
<proteinExistence type="predicted"/>
<evidence type="ECO:0000313" key="2">
    <source>
        <dbReference type="EMBL" id="MRD47473.1"/>
    </source>
</evidence>
<dbReference type="OrthoDB" id="8879094at2"/>
<keyword evidence="1" id="KW-0472">Membrane</keyword>
<keyword evidence="1" id="KW-0812">Transmembrane</keyword>
<sequence length="438" mass="48308">MKSAAMLRLYRQRWGLCYIPILLTCALAIWVAAHWIYPLPPKSLVLAAGVPQGGFSQMAEQYRDELERRGIAVDIVSSAAGALGPLQHLAVANDPVQAGFAHGLLAERGAEARVQALAVIGKQPVWVFTHQSGATSISQLRNLTIAAGPPGSATREVAVQLLAQAQVKPGEVTWDDVHQGMAAASELLEHRVDAMITIGTGDAPTIRLLSRSPGIHMLGLERADGLAAREPRLHPFILPQGAIELRGDVPPRDLTMLYTSTNLLVRETMHPALQRAMLDAASDIHSVPTFLQRLNEYPDYQSDFPLSPTAQLYATGQRPWLETALPYWWAQLAGLLLYAVLPILLFTGAALVWIPRLFSLRVDAVLAHYYGELNFLENDLEAAASEAPIKLKGMLGKLDRMEQEVASLDLPDRFSDRWYTLREHLVDARERLLKLRSR</sequence>
<dbReference type="Pfam" id="PF16868">
    <property type="entry name" value="NMT1_3"/>
    <property type="match status" value="1"/>
</dbReference>
<dbReference type="SUPFAM" id="SSF53850">
    <property type="entry name" value="Periplasmic binding protein-like II"/>
    <property type="match status" value="1"/>
</dbReference>
<dbReference type="PANTHER" id="PTHR42941">
    <property type="entry name" value="SLL1037 PROTEIN"/>
    <property type="match status" value="1"/>
</dbReference>
<keyword evidence="3" id="KW-1185">Reference proteome</keyword>
<comment type="caution">
    <text evidence="2">The sequence shown here is derived from an EMBL/GenBank/DDBJ whole genome shotgun (WGS) entry which is preliminary data.</text>
</comment>
<dbReference type="AlphaFoldDB" id="A0A844B2N0"/>
<evidence type="ECO:0000313" key="3">
    <source>
        <dbReference type="Proteomes" id="UP000487350"/>
    </source>
</evidence>
<feature type="transmembrane region" description="Helical" evidence="1">
    <location>
        <begin position="16"/>
        <end position="37"/>
    </location>
</feature>
<feature type="transmembrane region" description="Helical" evidence="1">
    <location>
        <begin position="327"/>
        <end position="354"/>
    </location>
</feature>
<dbReference type="EMBL" id="WJBU01000008">
    <property type="protein sequence ID" value="MRD47473.1"/>
    <property type="molecule type" value="Genomic_DNA"/>
</dbReference>
<dbReference type="RefSeq" id="WP_153584793.1">
    <property type="nucleotide sequence ID" value="NZ_WJBU01000008.1"/>
</dbReference>
<accession>A0A844B2N0</accession>
<reference evidence="2 3" key="1">
    <citation type="submission" date="2019-11" db="EMBL/GenBank/DDBJ databases">
        <title>Caenimonas koreensis gen. nov., sp. nov., isolated from activated sludge.</title>
        <authorList>
            <person name="Seung H.R."/>
        </authorList>
    </citation>
    <scope>NUCLEOTIDE SEQUENCE [LARGE SCALE GENOMIC DNA]</scope>
    <source>
        <strain evidence="2 3">EMB320</strain>
    </source>
</reference>
<dbReference type="Gene3D" id="3.40.190.10">
    <property type="entry name" value="Periplasmic binding protein-like II"/>
    <property type="match status" value="2"/>
</dbReference>
<evidence type="ECO:0000256" key="1">
    <source>
        <dbReference type="SAM" id="Phobius"/>
    </source>
</evidence>
<dbReference type="Proteomes" id="UP000487350">
    <property type="component" value="Unassembled WGS sequence"/>
</dbReference>
<gene>
    <name evidence="2" type="ORF">GHT07_09305</name>
</gene>